<feature type="transmembrane region" description="Helical" evidence="7">
    <location>
        <begin position="205"/>
        <end position="224"/>
    </location>
</feature>
<keyword evidence="5 7" id="KW-1133">Transmembrane helix</keyword>
<feature type="transmembrane region" description="Helical" evidence="7">
    <location>
        <begin position="181"/>
        <end position="198"/>
    </location>
</feature>
<gene>
    <name evidence="9" type="ORF">PQG45_01800</name>
</gene>
<evidence type="ECO:0000256" key="3">
    <source>
        <dbReference type="ARBA" id="ARBA00022475"/>
    </source>
</evidence>
<evidence type="ECO:0000313" key="10">
    <source>
        <dbReference type="Proteomes" id="UP001249959"/>
    </source>
</evidence>
<keyword evidence="9" id="KW-0808">Transferase</keyword>
<dbReference type="PANTHER" id="PTHR40074">
    <property type="entry name" value="O-ACETYLTRANSFERASE WECH"/>
    <property type="match status" value="1"/>
</dbReference>
<dbReference type="PANTHER" id="PTHR40074:SF2">
    <property type="entry name" value="O-ACETYLTRANSFERASE WECH"/>
    <property type="match status" value="1"/>
</dbReference>
<feature type="transmembrane region" description="Helical" evidence="7">
    <location>
        <begin position="12"/>
        <end position="31"/>
    </location>
</feature>
<evidence type="ECO:0000256" key="5">
    <source>
        <dbReference type="ARBA" id="ARBA00022989"/>
    </source>
</evidence>
<accession>A0ABU3TPH6</accession>
<reference evidence="9 10" key="1">
    <citation type="submission" date="2023-09" db="EMBL/GenBank/DDBJ databases">
        <title>Aquirufa genomes.</title>
        <authorList>
            <person name="Pitt A."/>
        </authorList>
    </citation>
    <scope>NUCLEOTIDE SEQUENCE [LARGE SCALE GENOMIC DNA]</scope>
    <source>
        <strain evidence="9 10">LEOWEIH-7C</strain>
    </source>
</reference>
<dbReference type="Proteomes" id="UP001249959">
    <property type="component" value="Unassembled WGS sequence"/>
</dbReference>
<feature type="domain" description="Acyltransferase 3" evidence="8">
    <location>
        <begin position="7"/>
        <end position="323"/>
    </location>
</feature>
<organism evidence="9 10">
    <name type="scientific">Aquirufa regiilacus</name>
    <dbReference type="NCBI Taxonomy" id="3024868"/>
    <lineage>
        <taxon>Bacteria</taxon>
        <taxon>Pseudomonadati</taxon>
        <taxon>Bacteroidota</taxon>
        <taxon>Cytophagia</taxon>
        <taxon>Cytophagales</taxon>
        <taxon>Flectobacillaceae</taxon>
        <taxon>Aquirufa</taxon>
    </lineage>
</organism>
<evidence type="ECO:0000256" key="2">
    <source>
        <dbReference type="ARBA" id="ARBA00007400"/>
    </source>
</evidence>
<name>A0ABU3TPH6_9BACT</name>
<keyword evidence="10" id="KW-1185">Reference proteome</keyword>
<dbReference type="Pfam" id="PF01757">
    <property type="entry name" value="Acyl_transf_3"/>
    <property type="match status" value="1"/>
</dbReference>
<feature type="transmembrane region" description="Helical" evidence="7">
    <location>
        <begin position="126"/>
        <end position="146"/>
    </location>
</feature>
<feature type="transmembrane region" description="Helical" evidence="7">
    <location>
        <begin position="236"/>
        <end position="255"/>
    </location>
</feature>
<comment type="similarity">
    <text evidence="2">Belongs to the acyltransferase 3 family.</text>
</comment>
<feature type="transmembrane region" description="Helical" evidence="7">
    <location>
        <begin position="88"/>
        <end position="106"/>
    </location>
</feature>
<dbReference type="EMBL" id="JAVNWW010000001">
    <property type="protein sequence ID" value="MDU0807764.1"/>
    <property type="molecule type" value="Genomic_DNA"/>
</dbReference>
<feature type="transmembrane region" description="Helical" evidence="7">
    <location>
        <begin position="51"/>
        <end position="67"/>
    </location>
</feature>
<evidence type="ECO:0000313" key="9">
    <source>
        <dbReference type="EMBL" id="MDU0807764.1"/>
    </source>
</evidence>
<dbReference type="RefSeq" id="WP_315575771.1">
    <property type="nucleotide sequence ID" value="NZ_JARDXH010000003.1"/>
</dbReference>
<evidence type="ECO:0000256" key="1">
    <source>
        <dbReference type="ARBA" id="ARBA00004651"/>
    </source>
</evidence>
<dbReference type="InterPro" id="IPR002656">
    <property type="entry name" value="Acyl_transf_3_dom"/>
</dbReference>
<evidence type="ECO:0000256" key="7">
    <source>
        <dbReference type="SAM" id="Phobius"/>
    </source>
</evidence>
<keyword evidence="6 7" id="KW-0472">Membrane</keyword>
<keyword evidence="9" id="KW-0012">Acyltransferase</keyword>
<keyword evidence="3" id="KW-1003">Cell membrane</keyword>
<evidence type="ECO:0000259" key="8">
    <source>
        <dbReference type="Pfam" id="PF01757"/>
    </source>
</evidence>
<feature type="transmembrane region" description="Helical" evidence="7">
    <location>
        <begin position="303"/>
        <end position="324"/>
    </location>
</feature>
<dbReference type="GO" id="GO:0016746">
    <property type="term" value="F:acyltransferase activity"/>
    <property type="evidence" value="ECO:0007669"/>
    <property type="project" value="UniProtKB-KW"/>
</dbReference>
<feature type="transmembrane region" description="Helical" evidence="7">
    <location>
        <begin position="276"/>
        <end position="297"/>
    </location>
</feature>
<feature type="transmembrane region" description="Helical" evidence="7">
    <location>
        <begin position="153"/>
        <end position="169"/>
    </location>
</feature>
<evidence type="ECO:0000256" key="6">
    <source>
        <dbReference type="ARBA" id="ARBA00023136"/>
    </source>
</evidence>
<evidence type="ECO:0000256" key="4">
    <source>
        <dbReference type="ARBA" id="ARBA00022692"/>
    </source>
</evidence>
<proteinExistence type="inferred from homology"/>
<sequence length="335" mass="38602">MATPKVQYLDNLRVTATLAVLLIHSAANVLLSFGKTPDSAWWFANLYNGGFRYAVPIFVMLSGALLLPREEEMDSFFKKSFQRIIVPFLFYNSVFAIFNWQVRYGGRSLGFDWVFNQYFEGASYHFWYIYMIVGVYLFIPIIGTWVRQAKESHIQFFLGMWLVTILFDNPHFPGLSLPIKLPYFTGYLGYLVLGYYVARHDFSRVFAWVLFLMGTLWTMEGTYLHSLEDGKFYGLLYANFSPSVVMSTTGLFMLFKSYEGTLPGTIAVRDWISSHSYGVYLVHIMVLFYLVKIKIYGGMWHPSIGIPLTAFTCLLISGTIVWVLRRIPFGKYIAG</sequence>
<keyword evidence="4 7" id="KW-0812">Transmembrane</keyword>
<comment type="caution">
    <text evidence="9">The sequence shown here is derived from an EMBL/GenBank/DDBJ whole genome shotgun (WGS) entry which is preliminary data.</text>
</comment>
<protein>
    <submittedName>
        <fullName evidence="9">Acyltransferase family protein</fullName>
    </submittedName>
</protein>
<comment type="subcellular location">
    <subcellularLocation>
        <location evidence="1">Cell membrane</location>
        <topology evidence="1">Multi-pass membrane protein</topology>
    </subcellularLocation>
</comment>